<gene>
    <name evidence="3" type="ORF">AWW66_08295</name>
</gene>
<dbReference type="GO" id="GO:0046872">
    <property type="term" value="F:metal ion binding"/>
    <property type="evidence" value="ECO:0007669"/>
    <property type="project" value="UniProtKB-KW"/>
</dbReference>
<evidence type="ECO:0000259" key="2">
    <source>
        <dbReference type="Pfam" id="PF07883"/>
    </source>
</evidence>
<dbReference type="RefSeq" id="WP_067362168.1">
    <property type="nucleotide sequence ID" value="NZ_JBIUBN010000032.1"/>
</dbReference>
<sequence>MDIKPLDRADLRHENGLDAQRLLPWPALNAPFEGSWCVIRPGTASTAHAHHEYEIFIALAGTAVLDSQGQRRPFVAGDIVHFPPHVEHRVINEGETDFEMYSVWWDQDMARRFLTRDGQDGPA</sequence>
<evidence type="ECO:0000313" key="4">
    <source>
        <dbReference type="Proteomes" id="UP000070620"/>
    </source>
</evidence>
<dbReference type="Pfam" id="PF07883">
    <property type="entry name" value="Cupin_2"/>
    <property type="match status" value="1"/>
</dbReference>
<reference evidence="3 4" key="1">
    <citation type="submission" date="2016-01" db="EMBL/GenBank/DDBJ databases">
        <title>Whole genome sequence and analysis of Micromonospora rosaria DSM 803, which can produce antibacterial substance rosamicin.</title>
        <authorList>
            <person name="Yang H."/>
            <person name="He X."/>
            <person name="Zhu D."/>
        </authorList>
    </citation>
    <scope>NUCLEOTIDE SEQUENCE [LARGE SCALE GENOMIC DNA]</scope>
    <source>
        <strain evidence="3 4">DSM 803</strain>
    </source>
</reference>
<keyword evidence="4" id="KW-1185">Reference proteome</keyword>
<comment type="caution">
    <text evidence="3">The sequence shown here is derived from an EMBL/GenBank/DDBJ whole genome shotgun (WGS) entry which is preliminary data.</text>
</comment>
<dbReference type="InterPro" id="IPR011051">
    <property type="entry name" value="RmlC_Cupin_sf"/>
</dbReference>
<dbReference type="Proteomes" id="UP000070620">
    <property type="component" value="Unassembled WGS sequence"/>
</dbReference>
<dbReference type="AlphaFoldDB" id="A0A136PVX1"/>
<accession>A0A136PVX1</accession>
<protein>
    <submittedName>
        <fullName evidence="3">Cupin</fullName>
    </submittedName>
</protein>
<evidence type="ECO:0000256" key="1">
    <source>
        <dbReference type="ARBA" id="ARBA00022723"/>
    </source>
</evidence>
<evidence type="ECO:0000313" key="3">
    <source>
        <dbReference type="EMBL" id="KXK62434.1"/>
    </source>
</evidence>
<dbReference type="InterPro" id="IPR013096">
    <property type="entry name" value="Cupin_2"/>
</dbReference>
<dbReference type="InterPro" id="IPR014710">
    <property type="entry name" value="RmlC-like_jellyroll"/>
</dbReference>
<dbReference type="OrthoDB" id="3296127at2"/>
<dbReference type="CDD" id="cd06988">
    <property type="entry name" value="cupin_DddK"/>
    <property type="match status" value="1"/>
</dbReference>
<organism evidence="3 4">
    <name type="scientific">Micromonospora rosaria</name>
    <dbReference type="NCBI Taxonomy" id="47874"/>
    <lineage>
        <taxon>Bacteria</taxon>
        <taxon>Bacillati</taxon>
        <taxon>Actinomycetota</taxon>
        <taxon>Actinomycetes</taxon>
        <taxon>Micromonosporales</taxon>
        <taxon>Micromonosporaceae</taxon>
        <taxon>Micromonospora</taxon>
    </lineage>
</organism>
<dbReference type="PANTHER" id="PTHR35848">
    <property type="entry name" value="OXALATE-BINDING PROTEIN"/>
    <property type="match status" value="1"/>
</dbReference>
<dbReference type="InterPro" id="IPR051610">
    <property type="entry name" value="GPI/OXD"/>
</dbReference>
<dbReference type="EMBL" id="LRQV01000019">
    <property type="protein sequence ID" value="KXK62434.1"/>
    <property type="molecule type" value="Genomic_DNA"/>
</dbReference>
<proteinExistence type="predicted"/>
<dbReference type="PANTHER" id="PTHR35848:SF6">
    <property type="entry name" value="CUPIN TYPE-2 DOMAIN-CONTAINING PROTEIN"/>
    <property type="match status" value="1"/>
</dbReference>
<dbReference type="Gene3D" id="2.60.120.10">
    <property type="entry name" value="Jelly Rolls"/>
    <property type="match status" value="1"/>
</dbReference>
<name>A0A136PVX1_9ACTN</name>
<feature type="domain" description="Cupin type-2" evidence="2">
    <location>
        <begin position="37"/>
        <end position="104"/>
    </location>
</feature>
<dbReference type="SUPFAM" id="SSF51182">
    <property type="entry name" value="RmlC-like cupins"/>
    <property type="match status" value="1"/>
</dbReference>
<keyword evidence="1" id="KW-0479">Metal-binding</keyword>